<sequence length="143" mass="16043">MSGGINPTTPQLKAVKNFIDAYLTRDVKNVEPLISKDFKFQTFPKITEHPDEAKDAHFERYGPILTSLTKLEITYHEVIEAPGKVIFHATADIVTADGTELDYDSLVILTLVEEDGVLKIADFKDFSDPEKRTRVHALAQKAK</sequence>
<feature type="domain" description="SnoaL-like" evidence="1">
    <location>
        <begin position="15"/>
        <end position="116"/>
    </location>
</feature>
<evidence type="ECO:0000313" key="3">
    <source>
        <dbReference type="Proteomes" id="UP000736335"/>
    </source>
</evidence>
<evidence type="ECO:0000259" key="1">
    <source>
        <dbReference type="Pfam" id="PF12680"/>
    </source>
</evidence>
<gene>
    <name evidence="2" type="ORF">BJ322DRAFT_1113547</name>
</gene>
<name>A0A9P6L2D2_9AGAM</name>
<evidence type="ECO:0000313" key="2">
    <source>
        <dbReference type="EMBL" id="KAF9779190.1"/>
    </source>
</evidence>
<dbReference type="Pfam" id="PF12680">
    <property type="entry name" value="SnoaL_2"/>
    <property type="match status" value="1"/>
</dbReference>
<dbReference type="InterPro" id="IPR032710">
    <property type="entry name" value="NTF2-like_dom_sf"/>
</dbReference>
<dbReference type="InterPro" id="IPR037401">
    <property type="entry name" value="SnoaL-like"/>
</dbReference>
<dbReference type="OrthoDB" id="3758478at2759"/>
<dbReference type="Proteomes" id="UP000736335">
    <property type="component" value="Unassembled WGS sequence"/>
</dbReference>
<dbReference type="Gene3D" id="3.10.450.50">
    <property type="match status" value="1"/>
</dbReference>
<proteinExistence type="predicted"/>
<organism evidence="2 3">
    <name type="scientific">Thelephora terrestris</name>
    <dbReference type="NCBI Taxonomy" id="56493"/>
    <lineage>
        <taxon>Eukaryota</taxon>
        <taxon>Fungi</taxon>
        <taxon>Dikarya</taxon>
        <taxon>Basidiomycota</taxon>
        <taxon>Agaricomycotina</taxon>
        <taxon>Agaricomycetes</taxon>
        <taxon>Thelephorales</taxon>
        <taxon>Thelephoraceae</taxon>
        <taxon>Thelephora</taxon>
    </lineage>
</organism>
<keyword evidence="3" id="KW-1185">Reference proteome</keyword>
<comment type="caution">
    <text evidence="2">The sequence shown here is derived from an EMBL/GenBank/DDBJ whole genome shotgun (WGS) entry which is preliminary data.</text>
</comment>
<dbReference type="SUPFAM" id="SSF54427">
    <property type="entry name" value="NTF2-like"/>
    <property type="match status" value="1"/>
</dbReference>
<reference evidence="2" key="2">
    <citation type="submission" date="2020-11" db="EMBL/GenBank/DDBJ databases">
        <authorList>
            <consortium name="DOE Joint Genome Institute"/>
            <person name="Kuo A."/>
            <person name="Miyauchi S."/>
            <person name="Kiss E."/>
            <person name="Drula E."/>
            <person name="Kohler A."/>
            <person name="Sanchez-Garcia M."/>
            <person name="Andreopoulos B."/>
            <person name="Barry K.W."/>
            <person name="Bonito G."/>
            <person name="Buee M."/>
            <person name="Carver A."/>
            <person name="Chen C."/>
            <person name="Cichocki N."/>
            <person name="Clum A."/>
            <person name="Culley D."/>
            <person name="Crous P.W."/>
            <person name="Fauchery L."/>
            <person name="Girlanda M."/>
            <person name="Hayes R."/>
            <person name="Keri Z."/>
            <person name="Labutti K."/>
            <person name="Lipzen A."/>
            <person name="Lombard V."/>
            <person name="Magnuson J."/>
            <person name="Maillard F."/>
            <person name="Morin E."/>
            <person name="Murat C."/>
            <person name="Nolan M."/>
            <person name="Ohm R."/>
            <person name="Pangilinan J."/>
            <person name="Pereira M."/>
            <person name="Perotto S."/>
            <person name="Peter M."/>
            <person name="Riley R."/>
            <person name="Sitrit Y."/>
            <person name="Stielow B."/>
            <person name="Szollosi G."/>
            <person name="Zifcakova L."/>
            <person name="Stursova M."/>
            <person name="Spatafora J.W."/>
            <person name="Tedersoo L."/>
            <person name="Vaario L.-M."/>
            <person name="Yamada A."/>
            <person name="Yan M."/>
            <person name="Wang P."/>
            <person name="Xu J."/>
            <person name="Bruns T."/>
            <person name="Baldrian P."/>
            <person name="Vilgalys R."/>
            <person name="Henrissat B."/>
            <person name="Grigoriev I.V."/>
            <person name="Hibbett D."/>
            <person name="Nagy L.G."/>
            <person name="Martin F.M."/>
        </authorList>
    </citation>
    <scope>NUCLEOTIDE SEQUENCE</scope>
    <source>
        <strain evidence="2">UH-Tt-Lm1</strain>
    </source>
</reference>
<dbReference type="EMBL" id="WIUZ02000020">
    <property type="protein sequence ID" value="KAF9779190.1"/>
    <property type="molecule type" value="Genomic_DNA"/>
</dbReference>
<reference evidence="2" key="1">
    <citation type="journal article" date="2020" name="Nat. Commun.">
        <title>Large-scale genome sequencing of mycorrhizal fungi provides insights into the early evolution of symbiotic traits.</title>
        <authorList>
            <person name="Miyauchi S."/>
            <person name="Kiss E."/>
            <person name="Kuo A."/>
            <person name="Drula E."/>
            <person name="Kohler A."/>
            <person name="Sanchez-Garcia M."/>
            <person name="Morin E."/>
            <person name="Andreopoulos B."/>
            <person name="Barry K.W."/>
            <person name="Bonito G."/>
            <person name="Buee M."/>
            <person name="Carver A."/>
            <person name="Chen C."/>
            <person name="Cichocki N."/>
            <person name="Clum A."/>
            <person name="Culley D."/>
            <person name="Crous P.W."/>
            <person name="Fauchery L."/>
            <person name="Girlanda M."/>
            <person name="Hayes R.D."/>
            <person name="Keri Z."/>
            <person name="LaButti K."/>
            <person name="Lipzen A."/>
            <person name="Lombard V."/>
            <person name="Magnuson J."/>
            <person name="Maillard F."/>
            <person name="Murat C."/>
            <person name="Nolan M."/>
            <person name="Ohm R.A."/>
            <person name="Pangilinan J."/>
            <person name="Pereira M.F."/>
            <person name="Perotto S."/>
            <person name="Peter M."/>
            <person name="Pfister S."/>
            <person name="Riley R."/>
            <person name="Sitrit Y."/>
            <person name="Stielow J.B."/>
            <person name="Szollosi G."/>
            <person name="Zifcakova L."/>
            <person name="Stursova M."/>
            <person name="Spatafora J.W."/>
            <person name="Tedersoo L."/>
            <person name="Vaario L.M."/>
            <person name="Yamada A."/>
            <person name="Yan M."/>
            <person name="Wang P."/>
            <person name="Xu J."/>
            <person name="Bruns T."/>
            <person name="Baldrian P."/>
            <person name="Vilgalys R."/>
            <person name="Dunand C."/>
            <person name="Henrissat B."/>
            <person name="Grigoriev I.V."/>
            <person name="Hibbett D."/>
            <person name="Nagy L.G."/>
            <person name="Martin F.M."/>
        </authorList>
    </citation>
    <scope>NUCLEOTIDE SEQUENCE</scope>
    <source>
        <strain evidence="2">UH-Tt-Lm1</strain>
    </source>
</reference>
<protein>
    <recommendedName>
        <fullName evidence="1">SnoaL-like domain-containing protein</fullName>
    </recommendedName>
</protein>
<accession>A0A9P6L2D2</accession>
<dbReference type="AlphaFoldDB" id="A0A9P6L2D2"/>